<keyword evidence="1 3" id="KW-0378">Hydrolase</keyword>
<evidence type="ECO:0000256" key="1">
    <source>
        <dbReference type="ARBA" id="ARBA00022801"/>
    </source>
</evidence>
<accession>A0ABV2Q2U3</accession>
<organism evidence="3 4">
    <name type="scientific">Ottowia thiooxydans</name>
    <dbReference type="NCBI Taxonomy" id="219182"/>
    <lineage>
        <taxon>Bacteria</taxon>
        <taxon>Pseudomonadati</taxon>
        <taxon>Pseudomonadota</taxon>
        <taxon>Betaproteobacteria</taxon>
        <taxon>Burkholderiales</taxon>
        <taxon>Comamonadaceae</taxon>
        <taxon>Ottowia</taxon>
    </lineage>
</organism>
<protein>
    <submittedName>
        <fullName evidence="3">Arylformamidase</fullName>
        <ecNumber evidence="3">3.5.1.9</ecNumber>
    </submittedName>
</protein>
<keyword evidence="4" id="KW-1185">Reference proteome</keyword>
<dbReference type="Pfam" id="PF20434">
    <property type="entry name" value="BD-FAE"/>
    <property type="match status" value="1"/>
</dbReference>
<evidence type="ECO:0000313" key="3">
    <source>
        <dbReference type="EMBL" id="MET4575348.1"/>
    </source>
</evidence>
<evidence type="ECO:0000259" key="2">
    <source>
        <dbReference type="Pfam" id="PF20434"/>
    </source>
</evidence>
<dbReference type="InterPro" id="IPR029058">
    <property type="entry name" value="AB_hydrolase_fold"/>
</dbReference>
<dbReference type="InterPro" id="IPR049492">
    <property type="entry name" value="BD-FAE-like_dom"/>
</dbReference>
<name>A0ABV2Q2U3_9BURK</name>
<sequence length="299" mass="32761">MTARSDSPSAALYRGMDQPTLERQYNARASVPSFDVEYAATVRDSAQVQVRCTDRVSCVYDERSGEMLDLYRTGLGSPVFLWIHGGYWRAGSRHDNAFAAGGLVAQGISVAVMDYTLAPTASIGEIVRQVRTAVQWLVRAEVTRGLHTERIHVGGSSAGGHLVGMLLADGWTQDFGLPDDVIGVALALSGLYDLTPLQHVQVNGWMRFTPEEIAAQSPERWIPARSHAHLLTAVGGHETDEFRRQTADYAARWRQAGHAGQTVPMPEYNHFDIARTLVEPDGTLVRAVRDAILSPPARN</sequence>
<dbReference type="PANTHER" id="PTHR48081:SF33">
    <property type="entry name" value="KYNURENINE FORMAMIDASE"/>
    <property type="match status" value="1"/>
</dbReference>
<dbReference type="PANTHER" id="PTHR48081">
    <property type="entry name" value="AB HYDROLASE SUPERFAMILY PROTEIN C4A8.06C"/>
    <property type="match status" value="1"/>
</dbReference>
<dbReference type="EC" id="3.5.1.9" evidence="3"/>
<dbReference type="GO" id="GO:0004061">
    <property type="term" value="F:arylformamidase activity"/>
    <property type="evidence" value="ECO:0007669"/>
    <property type="project" value="UniProtKB-EC"/>
</dbReference>
<dbReference type="SUPFAM" id="SSF53474">
    <property type="entry name" value="alpha/beta-Hydrolases"/>
    <property type="match status" value="1"/>
</dbReference>
<dbReference type="Proteomes" id="UP001549320">
    <property type="component" value="Unassembled WGS sequence"/>
</dbReference>
<dbReference type="EMBL" id="JBEPSH010000001">
    <property type="protein sequence ID" value="MET4575348.1"/>
    <property type="molecule type" value="Genomic_DNA"/>
</dbReference>
<reference evidence="3 4" key="1">
    <citation type="submission" date="2024-06" db="EMBL/GenBank/DDBJ databases">
        <title>Sorghum-associated microbial communities from plants grown in Nebraska, USA.</title>
        <authorList>
            <person name="Schachtman D."/>
        </authorList>
    </citation>
    <scope>NUCLEOTIDE SEQUENCE [LARGE SCALE GENOMIC DNA]</scope>
    <source>
        <strain evidence="3 4">2709</strain>
    </source>
</reference>
<dbReference type="RefSeq" id="WP_354440731.1">
    <property type="nucleotide sequence ID" value="NZ_JBEPSH010000001.1"/>
</dbReference>
<gene>
    <name evidence="3" type="ORF">ABIE13_000445</name>
</gene>
<proteinExistence type="predicted"/>
<evidence type="ECO:0000313" key="4">
    <source>
        <dbReference type="Proteomes" id="UP001549320"/>
    </source>
</evidence>
<comment type="caution">
    <text evidence="3">The sequence shown here is derived from an EMBL/GenBank/DDBJ whole genome shotgun (WGS) entry which is preliminary data.</text>
</comment>
<feature type="domain" description="BD-FAE-like" evidence="2">
    <location>
        <begin position="77"/>
        <end position="166"/>
    </location>
</feature>
<dbReference type="Gene3D" id="3.40.50.1820">
    <property type="entry name" value="alpha/beta hydrolase"/>
    <property type="match status" value="1"/>
</dbReference>
<dbReference type="InterPro" id="IPR050300">
    <property type="entry name" value="GDXG_lipolytic_enzyme"/>
</dbReference>